<dbReference type="InterPro" id="IPR023696">
    <property type="entry name" value="Ureohydrolase_dom_sf"/>
</dbReference>
<dbReference type="InterPro" id="IPR037138">
    <property type="entry name" value="His_deacetylse_dom_sf"/>
</dbReference>
<dbReference type="Pfam" id="PF10510">
    <property type="entry name" value="PIG-S"/>
    <property type="match status" value="1"/>
</dbReference>
<sequence length="189" mass="20952">HSEAVRYFCSKDVPALFLGGGGYTLRNVPRCWATETGYVLGLSLNPNIPEESEYVGYYGPDSTLHRALTFIDCSAEALQGQICSQLPEDVREQLLAPLAEKNRSSQPQKDRHVPPARFLGLALALARAAFQDSLEALQEESVTGQSHFSFEFKCAIYLPVVLPFFLPLFVGFIKVFKQRKLLEKAAAAL</sequence>
<dbReference type="GO" id="GO:0006506">
    <property type="term" value="P:GPI anchor biosynthetic process"/>
    <property type="evidence" value="ECO:0007669"/>
    <property type="project" value="UniProtKB-UniPathway"/>
</dbReference>
<feature type="transmembrane region" description="Helical" evidence="1">
    <location>
        <begin position="156"/>
        <end position="176"/>
    </location>
</feature>
<name>A0A151H2Z5_TOXGO</name>
<dbReference type="InterPro" id="IPR019540">
    <property type="entry name" value="PtdIno-glycan_biosynth_class_S"/>
</dbReference>
<feature type="non-terminal residue" evidence="2">
    <location>
        <position position="1"/>
    </location>
</feature>
<dbReference type="Gene3D" id="3.40.800.20">
    <property type="entry name" value="Histone deacetylase domain"/>
    <property type="match status" value="1"/>
</dbReference>
<dbReference type="SUPFAM" id="SSF52768">
    <property type="entry name" value="Arginase/deacetylase"/>
    <property type="match status" value="1"/>
</dbReference>
<dbReference type="PANTHER" id="PTHR48252">
    <property type="entry name" value="HISTONE DEACETYLASE 2-RELATED"/>
    <property type="match status" value="1"/>
</dbReference>
<dbReference type="GO" id="GO:0042765">
    <property type="term" value="C:GPI-anchor transamidase complex"/>
    <property type="evidence" value="ECO:0007669"/>
    <property type="project" value="InterPro"/>
</dbReference>
<comment type="caution">
    <text evidence="2">The sequence shown here is derived from an EMBL/GenBank/DDBJ whole genome shotgun (WGS) entry which is preliminary data.</text>
</comment>
<gene>
    <name evidence="2" type="ORF">TGPRC2_426610</name>
</gene>
<proteinExistence type="predicted"/>
<evidence type="ECO:0000313" key="3">
    <source>
        <dbReference type="Proteomes" id="UP000075225"/>
    </source>
</evidence>
<evidence type="ECO:0000313" key="2">
    <source>
        <dbReference type="EMBL" id="KYK63724.1"/>
    </source>
</evidence>
<keyword evidence="1" id="KW-0812">Transmembrane</keyword>
<evidence type="ECO:0000256" key="1">
    <source>
        <dbReference type="SAM" id="Phobius"/>
    </source>
</evidence>
<keyword evidence="1" id="KW-1133">Transmembrane helix</keyword>
<dbReference type="PANTHER" id="PTHR48252:SF77">
    <property type="entry name" value="HISTONE DEACETYLASE DOMAIN-CONTAINING PROTEIN"/>
    <property type="match status" value="1"/>
</dbReference>
<dbReference type="EMBL" id="AHZP02002541">
    <property type="protein sequence ID" value="KYK63724.1"/>
    <property type="molecule type" value="Genomic_DNA"/>
</dbReference>
<keyword evidence="1" id="KW-0472">Membrane</keyword>
<accession>A0A151H2Z5</accession>
<dbReference type="UniPathway" id="UPA00196"/>
<dbReference type="GO" id="GO:0016255">
    <property type="term" value="P:attachment of GPI anchor to protein"/>
    <property type="evidence" value="ECO:0007669"/>
    <property type="project" value="InterPro"/>
</dbReference>
<organism evidence="2 3">
    <name type="scientific">Toxoplasma gondii TgCatPRC2</name>
    <dbReference type="NCBI Taxonomy" id="1130821"/>
    <lineage>
        <taxon>Eukaryota</taxon>
        <taxon>Sar</taxon>
        <taxon>Alveolata</taxon>
        <taxon>Apicomplexa</taxon>
        <taxon>Conoidasida</taxon>
        <taxon>Coccidia</taxon>
        <taxon>Eucoccidiorida</taxon>
        <taxon>Eimeriorina</taxon>
        <taxon>Sarcocystidae</taxon>
        <taxon>Toxoplasma</taxon>
    </lineage>
</organism>
<dbReference type="Proteomes" id="UP000075225">
    <property type="component" value="Unassembled WGS sequence"/>
</dbReference>
<reference evidence="3" key="1">
    <citation type="submission" date="2016-03" db="EMBL/GenBank/DDBJ databases">
        <authorList>
            <person name="Sibley D."/>
            <person name="Venepally P."/>
            <person name="Karamycheva S."/>
            <person name="Hadjithomas M."/>
            <person name="Khan A."/>
            <person name="Brunk B."/>
            <person name="Roos D."/>
            <person name="Caler E."/>
            <person name="Lorenzi H."/>
        </authorList>
    </citation>
    <scope>NUCLEOTIDE SEQUENCE [LARGE SCALE GENOMIC DNA]</scope>
    <source>
        <strain evidence="3">TgCatPRC2</strain>
    </source>
</reference>
<protein>
    <submittedName>
        <fullName evidence="2">Histone deacetylase</fullName>
    </submittedName>
</protein>
<dbReference type="VEuPathDB" id="ToxoDB:TGPRC2_426610"/>
<dbReference type="AlphaFoldDB" id="A0A151H2Z5"/>